<comment type="similarity">
    <text evidence="1">Belongs to the Mg-chelatase subunits D/I family. ComM subfamily.</text>
</comment>
<dbReference type="Pfam" id="PF13541">
    <property type="entry name" value="ChlI"/>
    <property type="match status" value="1"/>
</dbReference>
<sequence>MLARVTCFALDGLRPRRVTVEVDLRTGLPALTIVGRADAAVRESRERVHSALLNSGFQFPQRRITVNLAPAQLRKQGPGFDLATACGILAASGQIPADRLAGWAVFGELSLGGELRPCGGALAAAEGARAAGLDGIVVPWACAGEAGLVTGLEVAAAHTLADVAALLRGAAPKAPPPVAPAASGGTEFLIDLADIRGHAGALRALEIAAAGGHNLLLSGPPGTGKTMLARRLPTILPPLDPEEALEVTRIHSIAGLRVGRGLIEQPPFRAPHHTISAPGLVGGGAGPSPGEATLAHRGVLFLDELSEFSRPALEALRQPLEDGHVTIVRGQTATCFPTRVMLAAATNPCPCGEGGAACRCTSADLTRHRRRLSGPLLDRLDLLVAVHRPTAGELAAPPVTDSATVRQRVAAARWRQRARNGGLNTTVTATDLARALRPGARALLREVYERGTLSARGHARALRVARTVADLDGSEEITVEHLLEALGLRQEQGETTPVAA</sequence>
<evidence type="ECO:0000256" key="2">
    <source>
        <dbReference type="ARBA" id="ARBA00022741"/>
    </source>
</evidence>
<dbReference type="InterPro" id="IPR025158">
    <property type="entry name" value="Mg_chelat-rel_C"/>
</dbReference>
<dbReference type="InterPro" id="IPR001208">
    <property type="entry name" value="MCM_dom"/>
</dbReference>
<reference evidence="6" key="1">
    <citation type="submission" date="2021-11" db="EMBL/GenBank/DDBJ databases">
        <title>Cultivation dependent microbiological survey of springs from the worlds oldest radium mine currently devoted to the extraction of radon-saturated water.</title>
        <authorList>
            <person name="Kapinusova G."/>
            <person name="Smrhova T."/>
            <person name="Strejcek M."/>
            <person name="Suman J."/>
            <person name="Jani K."/>
            <person name="Pajer P."/>
            <person name="Uhlik O."/>
        </authorList>
    </citation>
    <scope>NUCLEOTIDE SEQUENCE [LARGE SCALE GENOMIC DNA]</scope>
    <source>
        <strain evidence="6">J379</strain>
    </source>
</reference>
<dbReference type="NCBIfam" id="TIGR00368">
    <property type="entry name" value="YifB family Mg chelatase-like AAA ATPase"/>
    <property type="match status" value="1"/>
</dbReference>
<protein>
    <submittedName>
        <fullName evidence="5">YifB family Mg chelatase-like AAA ATPase</fullName>
    </submittedName>
</protein>
<dbReference type="EMBL" id="CP088295">
    <property type="protein sequence ID" value="UUY02148.1"/>
    <property type="molecule type" value="Genomic_DNA"/>
</dbReference>
<dbReference type="InterPro" id="IPR045006">
    <property type="entry name" value="CHLI-like"/>
</dbReference>
<dbReference type="InterPro" id="IPR020568">
    <property type="entry name" value="Ribosomal_Su5_D2-typ_SF"/>
</dbReference>
<dbReference type="RefSeq" id="WP_353862682.1">
    <property type="nucleotide sequence ID" value="NZ_CP088295.1"/>
</dbReference>
<dbReference type="SMART" id="SM00382">
    <property type="entry name" value="AAA"/>
    <property type="match status" value="1"/>
</dbReference>
<dbReference type="Pfam" id="PF13335">
    <property type="entry name" value="Mg_chelatase_C"/>
    <property type="match status" value="1"/>
</dbReference>
<keyword evidence="6" id="KW-1185">Reference proteome</keyword>
<dbReference type="PANTHER" id="PTHR32039:SF7">
    <property type="entry name" value="COMPETENCE PROTEIN COMM"/>
    <property type="match status" value="1"/>
</dbReference>
<proteinExistence type="inferred from homology"/>
<dbReference type="Gene3D" id="3.40.50.300">
    <property type="entry name" value="P-loop containing nucleotide triphosphate hydrolases"/>
    <property type="match status" value="1"/>
</dbReference>
<dbReference type="Pfam" id="PF01078">
    <property type="entry name" value="Mg_chelatase"/>
    <property type="match status" value="1"/>
</dbReference>
<dbReference type="SUPFAM" id="SSF54211">
    <property type="entry name" value="Ribosomal protein S5 domain 2-like"/>
    <property type="match status" value="1"/>
</dbReference>
<dbReference type="Proteomes" id="UP001058860">
    <property type="component" value="Chromosome"/>
</dbReference>
<dbReference type="InterPro" id="IPR004482">
    <property type="entry name" value="Mg_chelat-rel"/>
</dbReference>
<evidence type="ECO:0000313" key="5">
    <source>
        <dbReference type="EMBL" id="UUY02148.1"/>
    </source>
</evidence>
<evidence type="ECO:0000256" key="1">
    <source>
        <dbReference type="ARBA" id="ARBA00006354"/>
    </source>
</evidence>
<dbReference type="InterPro" id="IPR003593">
    <property type="entry name" value="AAA+_ATPase"/>
</dbReference>
<evidence type="ECO:0000259" key="4">
    <source>
        <dbReference type="SMART" id="SM00382"/>
    </source>
</evidence>
<organism evidence="5 6">
    <name type="scientific">Svornostia abyssi</name>
    <dbReference type="NCBI Taxonomy" id="2898438"/>
    <lineage>
        <taxon>Bacteria</taxon>
        <taxon>Bacillati</taxon>
        <taxon>Actinomycetota</taxon>
        <taxon>Thermoleophilia</taxon>
        <taxon>Solirubrobacterales</taxon>
        <taxon>Baekduiaceae</taxon>
        <taxon>Svornostia</taxon>
    </lineage>
</organism>
<evidence type="ECO:0000313" key="6">
    <source>
        <dbReference type="Proteomes" id="UP001058860"/>
    </source>
</evidence>
<dbReference type="PANTHER" id="PTHR32039">
    <property type="entry name" value="MAGNESIUM-CHELATASE SUBUNIT CHLI"/>
    <property type="match status" value="1"/>
</dbReference>
<dbReference type="Gene3D" id="3.30.230.10">
    <property type="match status" value="1"/>
</dbReference>
<dbReference type="InterPro" id="IPR014721">
    <property type="entry name" value="Ribsml_uS5_D2-typ_fold_subgr"/>
</dbReference>
<accession>A0ABY5PBY6</accession>
<feature type="domain" description="AAA+ ATPase" evidence="4">
    <location>
        <begin position="211"/>
        <end position="390"/>
    </location>
</feature>
<dbReference type="SUPFAM" id="SSF52540">
    <property type="entry name" value="P-loop containing nucleoside triphosphate hydrolases"/>
    <property type="match status" value="1"/>
</dbReference>
<dbReference type="InterPro" id="IPR027417">
    <property type="entry name" value="P-loop_NTPase"/>
</dbReference>
<keyword evidence="2" id="KW-0547">Nucleotide-binding</keyword>
<gene>
    <name evidence="5" type="ORF">LRS13_15665</name>
</gene>
<evidence type="ECO:0000256" key="3">
    <source>
        <dbReference type="ARBA" id="ARBA00022840"/>
    </source>
</evidence>
<name>A0ABY5PBY6_9ACTN</name>
<dbReference type="PRINTS" id="PR01657">
    <property type="entry name" value="MCMFAMILY"/>
</dbReference>
<dbReference type="InterPro" id="IPR000523">
    <property type="entry name" value="Mg_chelatse_chII-like_cat_dom"/>
</dbReference>
<keyword evidence="3" id="KW-0067">ATP-binding</keyword>